<keyword evidence="2" id="KW-0479">Metal-binding</keyword>
<reference evidence="5" key="4">
    <citation type="submission" date="2019-03" db="UniProtKB">
        <authorList>
            <consortium name="EnsemblPlants"/>
        </authorList>
    </citation>
    <scope>IDENTIFICATION</scope>
</reference>
<dbReference type="InterPro" id="IPR036396">
    <property type="entry name" value="Cyt_P450_sf"/>
</dbReference>
<keyword evidence="6" id="KW-1185">Reference proteome</keyword>
<feature type="compositionally biased region" description="Basic and acidic residues" evidence="4">
    <location>
        <begin position="243"/>
        <end position="257"/>
    </location>
</feature>
<reference evidence="5" key="5">
    <citation type="journal article" date="2021" name="G3 (Bethesda)">
        <title>Aegilops tauschii genome assembly Aet v5.0 features greater sequence contiguity and improved annotation.</title>
        <authorList>
            <person name="Wang L."/>
            <person name="Zhu T."/>
            <person name="Rodriguez J.C."/>
            <person name="Deal K.R."/>
            <person name="Dubcovsky J."/>
            <person name="McGuire P.E."/>
            <person name="Lux T."/>
            <person name="Spannagl M."/>
            <person name="Mayer K.F.X."/>
            <person name="Baldrich P."/>
            <person name="Meyers B.C."/>
            <person name="Huo N."/>
            <person name="Gu Y.Q."/>
            <person name="Zhou H."/>
            <person name="Devos K.M."/>
            <person name="Bennetzen J.L."/>
            <person name="Unver T."/>
            <person name="Budak H."/>
            <person name="Gulick P.J."/>
            <person name="Galiba G."/>
            <person name="Kalapos B."/>
            <person name="Nelson D.R."/>
            <person name="Li P."/>
            <person name="You F.M."/>
            <person name="Luo M.C."/>
            <person name="Dvorak J."/>
        </authorList>
    </citation>
    <scope>NUCLEOTIDE SEQUENCE [LARGE SCALE GENOMIC DNA]</scope>
    <source>
        <strain evidence="5">cv. AL8/78</strain>
    </source>
</reference>
<dbReference type="SUPFAM" id="SSF48264">
    <property type="entry name" value="Cytochrome P450"/>
    <property type="match status" value="1"/>
</dbReference>
<name>A0A453LE21_AEGTS</name>
<dbReference type="GO" id="GO:0004497">
    <property type="term" value="F:monooxygenase activity"/>
    <property type="evidence" value="ECO:0007669"/>
    <property type="project" value="InterPro"/>
</dbReference>
<evidence type="ECO:0000313" key="5">
    <source>
        <dbReference type="EnsemblPlants" id="AET5Gv20730800.6"/>
    </source>
</evidence>
<reference evidence="5" key="3">
    <citation type="journal article" date="2017" name="Nature">
        <title>Genome sequence of the progenitor of the wheat D genome Aegilops tauschii.</title>
        <authorList>
            <person name="Luo M.C."/>
            <person name="Gu Y.Q."/>
            <person name="Puiu D."/>
            <person name="Wang H."/>
            <person name="Twardziok S.O."/>
            <person name="Deal K.R."/>
            <person name="Huo N."/>
            <person name="Zhu T."/>
            <person name="Wang L."/>
            <person name="Wang Y."/>
            <person name="McGuire P.E."/>
            <person name="Liu S."/>
            <person name="Long H."/>
            <person name="Ramasamy R.K."/>
            <person name="Rodriguez J.C."/>
            <person name="Van S.L."/>
            <person name="Yuan L."/>
            <person name="Wang Z."/>
            <person name="Xia Z."/>
            <person name="Xiao L."/>
            <person name="Anderson O.D."/>
            <person name="Ouyang S."/>
            <person name="Liang Y."/>
            <person name="Zimin A.V."/>
            <person name="Pertea G."/>
            <person name="Qi P."/>
            <person name="Bennetzen J.L."/>
            <person name="Dai X."/>
            <person name="Dawson M.W."/>
            <person name="Muller H.G."/>
            <person name="Kugler K."/>
            <person name="Rivarola-Duarte L."/>
            <person name="Spannagl M."/>
            <person name="Mayer K.F.X."/>
            <person name="Lu F.H."/>
            <person name="Bevan M.W."/>
            <person name="Leroy P."/>
            <person name="Li P."/>
            <person name="You F.M."/>
            <person name="Sun Q."/>
            <person name="Liu Z."/>
            <person name="Lyons E."/>
            <person name="Wicker T."/>
            <person name="Salzberg S.L."/>
            <person name="Devos K.M."/>
            <person name="Dvorak J."/>
        </authorList>
    </citation>
    <scope>NUCLEOTIDE SEQUENCE [LARGE SCALE GENOMIC DNA]</scope>
    <source>
        <strain evidence="5">cv. AL8/78</strain>
    </source>
</reference>
<accession>A0A453LE21</accession>
<organism evidence="5 6">
    <name type="scientific">Aegilops tauschii subsp. strangulata</name>
    <name type="common">Goatgrass</name>
    <dbReference type="NCBI Taxonomy" id="200361"/>
    <lineage>
        <taxon>Eukaryota</taxon>
        <taxon>Viridiplantae</taxon>
        <taxon>Streptophyta</taxon>
        <taxon>Embryophyta</taxon>
        <taxon>Tracheophyta</taxon>
        <taxon>Spermatophyta</taxon>
        <taxon>Magnoliopsida</taxon>
        <taxon>Liliopsida</taxon>
        <taxon>Poales</taxon>
        <taxon>Poaceae</taxon>
        <taxon>BOP clade</taxon>
        <taxon>Pooideae</taxon>
        <taxon>Triticodae</taxon>
        <taxon>Triticeae</taxon>
        <taxon>Triticinae</taxon>
        <taxon>Aegilops</taxon>
    </lineage>
</organism>
<dbReference type="GO" id="GO:0020037">
    <property type="term" value="F:heme binding"/>
    <property type="evidence" value="ECO:0007669"/>
    <property type="project" value="InterPro"/>
</dbReference>
<proteinExistence type="inferred from homology"/>
<dbReference type="Proteomes" id="UP000015105">
    <property type="component" value="Chromosome 5D"/>
</dbReference>
<evidence type="ECO:0000313" key="6">
    <source>
        <dbReference type="Proteomes" id="UP000015105"/>
    </source>
</evidence>
<keyword evidence="3" id="KW-0408">Iron</keyword>
<dbReference type="Gene3D" id="1.10.630.10">
    <property type="entry name" value="Cytochrome P450"/>
    <property type="match status" value="1"/>
</dbReference>
<protein>
    <submittedName>
        <fullName evidence="5">Uncharacterized protein</fullName>
    </submittedName>
</protein>
<reference evidence="6" key="1">
    <citation type="journal article" date="2014" name="Science">
        <title>Ancient hybridizations among the ancestral genomes of bread wheat.</title>
        <authorList>
            <consortium name="International Wheat Genome Sequencing Consortium,"/>
            <person name="Marcussen T."/>
            <person name="Sandve S.R."/>
            <person name="Heier L."/>
            <person name="Spannagl M."/>
            <person name="Pfeifer M."/>
            <person name="Jakobsen K.S."/>
            <person name="Wulff B.B."/>
            <person name="Steuernagel B."/>
            <person name="Mayer K.F."/>
            <person name="Olsen O.A."/>
        </authorList>
    </citation>
    <scope>NUCLEOTIDE SEQUENCE [LARGE SCALE GENOMIC DNA]</scope>
    <source>
        <strain evidence="6">cv. AL8/78</strain>
    </source>
</reference>
<dbReference type="Gramene" id="AET5Gv20730800.6">
    <property type="protein sequence ID" value="AET5Gv20730800.6"/>
    <property type="gene ID" value="AET5Gv20730800"/>
</dbReference>
<dbReference type="PANTHER" id="PTHR47955">
    <property type="entry name" value="CYTOCHROME P450 FAMILY 71 PROTEIN"/>
    <property type="match status" value="1"/>
</dbReference>
<reference evidence="6" key="2">
    <citation type="journal article" date="2017" name="Nat. Plants">
        <title>The Aegilops tauschii genome reveals multiple impacts of transposons.</title>
        <authorList>
            <person name="Zhao G."/>
            <person name="Zou C."/>
            <person name="Li K."/>
            <person name="Wang K."/>
            <person name="Li T."/>
            <person name="Gao L."/>
            <person name="Zhang X."/>
            <person name="Wang H."/>
            <person name="Yang Z."/>
            <person name="Liu X."/>
            <person name="Jiang W."/>
            <person name="Mao L."/>
            <person name="Kong X."/>
            <person name="Jiao Y."/>
            <person name="Jia J."/>
        </authorList>
    </citation>
    <scope>NUCLEOTIDE SEQUENCE [LARGE SCALE GENOMIC DNA]</scope>
    <source>
        <strain evidence="6">cv. AL8/78</strain>
    </source>
</reference>
<comment type="similarity">
    <text evidence="1">Belongs to the cytochrome P450 family.</text>
</comment>
<evidence type="ECO:0000256" key="4">
    <source>
        <dbReference type="SAM" id="MobiDB-lite"/>
    </source>
</evidence>
<dbReference type="EnsemblPlants" id="AET5Gv20730800.6">
    <property type="protein sequence ID" value="AET5Gv20730800.6"/>
    <property type="gene ID" value="AET5Gv20730800"/>
</dbReference>
<feature type="compositionally biased region" description="Pro residues" evidence="4">
    <location>
        <begin position="231"/>
        <end position="242"/>
    </location>
</feature>
<dbReference type="AlphaFoldDB" id="A0A453LE21"/>
<dbReference type="GO" id="GO:0016705">
    <property type="term" value="F:oxidoreductase activity, acting on paired donors, with incorporation or reduction of molecular oxygen"/>
    <property type="evidence" value="ECO:0007669"/>
    <property type="project" value="InterPro"/>
</dbReference>
<feature type="compositionally biased region" description="Basic residues" evidence="4">
    <location>
        <begin position="203"/>
        <end position="214"/>
    </location>
</feature>
<evidence type="ECO:0000256" key="2">
    <source>
        <dbReference type="ARBA" id="ARBA00022723"/>
    </source>
</evidence>
<dbReference type="GO" id="GO:0005506">
    <property type="term" value="F:iron ion binding"/>
    <property type="evidence" value="ECO:0007669"/>
    <property type="project" value="InterPro"/>
</dbReference>
<sequence>RAAEAGEIVELRELLSAYSNAVVTRATTGAAGATAEKLKKLLGNSAAIMSGLQADDVLPDAAAKVVRWATGLEKRLDAELEQWDKFLSEIIAEHLEKKPDNGAGEESFLDVLLRLREEGAAGLELTNDRIKSLIKVVVERSQNPFGFNLSANFNILSLVLCSCVYAGHDSRRDRHSIGHVGMGHGGARREPAGNSQAAGRDRSSHRRQTDHRGRRPEQDGVPQGGAEGGAPAPPGGTAPHPAPVDDRGGRAGLRDPS</sequence>
<feature type="region of interest" description="Disordered" evidence="4">
    <location>
        <begin position="176"/>
        <end position="257"/>
    </location>
</feature>
<evidence type="ECO:0000256" key="3">
    <source>
        <dbReference type="ARBA" id="ARBA00023004"/>
    </source>
</evidence>
<evidence type="ECO:0000256" key="1">
    <source>
        <dbReference type="ARBA" id="ARBA00010617"/>
    </source>
</evidence>